<comment type="catalytic activity">
    <reaction evidence="22">
        <text>glycochenodeoxycholate + NADP(+) = 7-oxoglycolithocholate + NADPH + H(+)</text>
        <dbReference type="Rhea" id="RHEA:65056"/>
        <dbReference type="ChEBI" id="CHEBI:15378"/>
        <dbReference type="ChEBI" id="CHEBI:36252"/>
        <dbReference type="ChEBI" id="CHEBI:57783"/>
        <dbReference type="ChEBI" id="CHEBI:58349"/>
        <dbReference type="ChEBI" id="CHEBI:137818"/>
    </reaction>
    <physiologicalReaction direction="right-to-left" evidence="22">
        <dbReference type="Rhea" id="RHEA:65058"/>
    </physiologicalReaction>
</comment>
<dbReference type="GO" id="GO:0005789">
    <property type="term" value="C:endoplasmic reticulum membrane"/>
    <property type="evidence" value="ECO:0007669"/>
    <property type="project" value="UniProtKB-SubCell"/>
</dbReference>
<keyword evidence="4" id="KW-0812">Transmembrane</keyword>
<dbReference type="PROSITE" id="PS00061">
    <property type="entry name" value="ADH_SHORT"/>
    <property type="match status" value="1"/>
</dbReference>
<proteinExistence type="inferred from homology"/>
<keyword evidence="7" id="KW-0560">Oxidoreductase</keyword>
<protein>
    <recommendedName>
        <fullName evidence="11">11-beta-hydroxysteroid dehydrogenase 1</fullName>
        <ecNumber evidence="9">1.1.1.146</ecNumber>
        <ecNumber evidence="10">1.1.1.201</ecNumber>
    </recommendedName>
    <alternativeName>
        <fullName evidence="13">7-oxosteroid reductase</fullName>
    </alternativeName>
    <alternativeName>
        <fullName evidence="12">Corticosteroid 11-beta-dehydrogenase isozyme 1</fullName>
    </alternativeName>
</protein>
<evidence type="ECO:0000256" key="27">
    <source>
        <dbReference type="ARBA" id="ARBA00049520"/>
    </source>
</evidence>
<evidence type="ECO:0000256" key="1">
    <source>
        <dbReference type="ARBA" id="ARBA00004648"/>
    </source>
</evidence>
<keyword evidence="8" id="KW-0472">Membrane</keyword>
<evidence type="ECO:0000256" key="22">
    <source>
        <dbReference type="ARBA" id="ARBA00048661"/>
    </source>
</evidence>
<comment type="similarity">
    <text evidence="2">Belongs to the short-chain dehydrogenases/reductases (SDR) family.</text>
</comment>
<dbReference type="PANTHER" id="PTHR44279">
    <property type="entry name" value="HYDROXYSTEROID (11-BETA) DEHYDROGENASE 1-LIKE B-RELATED"/>
    <property type="match status" value="1"/>
</dbReference>
<evidence type="ECO:0000256" key="5">
    <source>
        <dbReference type="ARBA" id="ARBA00022824"/>
    </source>
</evidence>
<evidence type="ECO:0000256" key="23">
    <source>
        <dbReference type="ARBA" id="ARBA00048678"/>
    </source>
</evidence>
<keyword evidence="5" id="KW-0256">Endoplasmic reticulum</keyword>
<dbReference type="GO" id="GO:0070524">
    <property type="term" value="F:11-beta-hydroxysteroid dehydrogenase (NADP+) activity"/>
    <property type="evidence" value="ECO:0007669"/>
    <property type="project" value="UniProtKB-EC"/>
</dbReference>
<comment type="catalytic activity">
    <reaction evidence="18">
        <text>glycoursodeoxycholate + NADP(+) = 7-oxoglycolithocholate + NADPH + H(+)</text>
        <dbReference type="Rhea" id="RHEA:68976"/>
        <dbReference type="ChEBI" id="CHEBI:15378"/>
        <dbReference type="ChEBI" id="CHEBI:57783"/>
        <dbReference type="ChEBI" id="CHEBI:58349"/>
        <dbReference type="ChEBI" id="CHEBI:132030"/>
        <dbReference type="ChEBI" id="CHEBI:137818"/>
    </reaction>
    <physiologicalReaction direction="right-to-left" evidence="18">
        <dbReference type="Rhea" id="RHEA:68978"/>
    </physiologicalReaction>
</comment>
<comment type="catalytic activity">
    <reaction evidence="27">
        <text>7-oxopregnenolone + NADPH + H(+) = 7beta-hydroxypregnenolone + NADP(+)</text>
        <dbReference type="Rhea" id="RHEA:69436"/>
        <dbReference type="ChEBI" id="CHEBI:15378"/>
        <dbReference type="ChEBI" id="CHEBI:57783"/>
        <dbReference type="ChEBI" id="CHEBI:58349"/>
        <dbReference type="ChEBI" id="CHEBI:183806"/>
        <dbReference type="ChEBI" id="CHEBI:183807"/>
    </reaction>
    <physiologicalReaction direction="left-to-right" evidence="27">
        <dbReference type="Rhea" id="RHEA:69437"/>
    </physiologicalReaction>
</comment>
<dbReference type="GO" id="GO:0006706">
    <property type="term" value="P:steroid catabolic process"/>
    <property type="evidence" value="ECO:0007669"/>
    <property type="project" value="TreeGrafter"/>
</dbReference>
<dbReference type="PANTHER" id="PTHR44279:SF1">
    <property type="entry name" value="11-BETA-HYDROXYSTEROID DEHYDROGENASE 1"/>
    <property type="match status" value="1"/>
</dbReference>
<comment type="subunit">
    <text evidence="3">Homodimer.</text>
</comment>
<evidence type="ECO:0000313" key="30">
    <source>
        <dbReference type="RefSeq" id="XP_017676770.1"/>
    </source>
</evidence>
<name>A0A6J0HRJ4_9PASS</name>
<dbReference type="GeneID" id="108500392"/>
<evidence type="ECO:0000256" key="12">
    <source>
        <dbReference type="ARBA" id="ARBA00041539"/>
    </source>
</evidence>
<evidence type="ECO:0000256" key="4">
    <source>
        <dbReference type="ARBA" id="ARBA00022692"/>
    </source>
</evidence>
<comment type="catalytic activity">
    <reaction evidence="19">
        <text>taurochenodeoxycholate + NADP(+) = 7-oxotaurolithocholate + NADPH + H(+)</text>
        <dbReference type="Rhea" id="RHEA:65060"/>
        <dbReference type="ChEBI" id="CHEBI:9407"/>
        <dbReference type="ChEBI" id="CHEBI:15378"/>
        <dbReference type="ChEBI" id="CHEBI:57783"/>
        <dbReference type="ChEBI" id="CHEBI:58349"/>
        <dbReference type="ChEBI" id="CHEBI:137724"/>
    </reaction>
    <physiologicalReaction direction="right-to-left" evidence="19">
        <dbReference type="Rhea" id="RHEA:65062"/>
    </physiologicalReaction>
</comment>
<dbReference type="EC" id="1.1.1.201" evidence="10"/>
<dbReference type="InterPro" id="IPR002347">
    <property type="entry name" value="SDR_fam"/>
</dbReference>
<dbReference type="OrthoDB" id="1933717at2759"/>
<keyword evidence="28" id="KW-0732">Signal</keyword>
<comment type="subcellular location">
    <subcellularLocation>
        <location evidence="1">Endoplasmic reticulum membrane</location>
        <topology evidence="1">Single-pass type II membrane protein</topology>
    </subcellularLocation>
</comment>
<dbReference type="InterPro" id="IPR020904">
    <property type="entry name" value="Sc_DH/Rdtase_CS"/>
</dbReference>
<dbReference type="EC" id="1.1.1.146" evidence="9"/>
<comment type="catalytic activity">
    <reaction evidence="15">
        <text>3beta-hydroxy-5alpha-androstane-7,17-dione + NADPH + H(+) = 3beta,7beta-dihydroxy-5alpha-androstan-17-one + NADP(+)</text>
        <dbReference type="Rhea" id="RHEA:69456"/>
        <dbReference type="ChEBI" id="CHEBI:15378"/>
        <dbReference type="ChEBI" id="CHEBI:57783"/>
        <dbReference type="ChEBI" id="CHEBI:58349"/>
        <dbReference type="ChEBI" id="CHEBI:79834"/>
        <dbReference type="ChEBI" id="CHEBI:183809"/>
    </reaction>
    <physiologicalReaction direction="left-to-right" evidence="15">
        <dbReference type="Rhea" id="RHEA:69457"/>
    </physiologicalReaction>
</comment>
<comment type="catalytic activity">
    <reaction evidence="16">
        <text>3beta-hydroxy-5-androstene-7,17-dione + NADPH + H(+) = 3beta,7beta-dihydroxyandrost-5-en-17-one + NADP(+)</text>
        <dbReference type="Rhea" id="RHEA:69452"/>
        <dbReference type="ChEBI" id="CHEBI:15378"/>
        <dbReference type="ChEBI" id="CHEBI:57783"/>
        <dbReference type="ChEBI" id="CHEBI:58349"/>
        <dbReference type="ChEBI" id="CHEBI:183368"/>
        <dbReference type="ChEBI" id="CHEBI:183808"/>
    </reaction>
    <physiologicalReaction direction="left-to-right" evidence="16">
        <dbReference type="Rhea" id="RHEA:69453"/>
    </physiologicalReaction>
</comment>
<evidence type="ECO:0000256" key="10">
    <source>
        <dbReference type="ARBA" id="ARBA00039048"/>
    </source>
</evidence>
<comment type="catalytic activity">
    <reaction evidence="25">
        <text>a 7beta-hydroxysteroid + NADP(+) = a 7-oxosteroid + NADPH + H(+)</text>
        <dbReference type="Rhea" id="RHEA:20233"/>
        <dbReference type="ChEBI" id="CHEBI:15378"/>
        <dbReference type="ChEBI" id="CHEBI:35349"/>
        <dbReference type="ChEBI" id="CHEBI:47789"/>
        <dbReference type="ChEBI" id="CHEBI:57783"/>
        <dbReference type="ChEBI" id="CHEBI:58349"/>
        <dbReference type="EC" id="1.1.1.201"/>
    </reaction>
    <physiologicalReaction direction="right-to-left" evidence="25">
        <dbReference type="Rhea" id="RHEA:20235"/>
    </physiologicalReaction>
</comment>
<evidence type="ECO:0000256" key="14">
    <source>
        <dbReference type="ARBA" id="ARBA00047269"/>
    </source>
</evidence>
<comment type="catalytic activity">
    <reaction evidence="20">
        <text>an 11beta-hydroxysteroid + NADP(+) = an 11-oxosteroid + NADPH + H(+)</text>
        <dbReference type="Rhea" id="RHEA:11388"/>
        <dbReference type="ChEBI" id="CHEBI:15378"/>
        <dbReference type="ChEBI" id="CHEBI:35346"/>
        <dbReference type="ChEBI" id="CHEBI:47787"/>
        <dbReference type="ChEBI" id="CHEBI:57783"/>
        <dbReference type="ChEBI" id="CHEBI:58349"/>
        <dbReference type="EC" id="1.1.1.146"/>
    </reaction>
    <physiologicalReaction direction="left-to-right" evidence="20">
        <dbReference type="Rhea" id="RHEA:11389"/>
    </physiologicalReaction>
    <physiologicalReaction direction="right-to-left" evidence="20">
        <dbReference type="Rhea" id="RHEA:11390"/>
    </physiologicalReaction>
</comment>
<organism evidence="29 30">
    <name type="scientific">Lepidothrix coronata</name>
    <name type="common">blue-crowned manakin</name>
    <dbReference type="NCBI Taxonomy" id="321398"/>
    <lineage>
        <taxon>Eukaryota</taxon>
        <taxon>Metazoa</taxon>
        <taxon>Chordata</taxon>
        <taxon>Craniata</taxon>
        <taxon>Vertebrata</taxon>
        <taxon>Euteleostomi</taxon>
        <taxon>Archelosauria</taxon>
        <taxon>Archosauria</taxon>
        <taxon>Dinosauria</taxon>
        <taxon>Saurischia</taxon>
        <taxon>Theropoda</taxon>
        <taxon>Coelurosauria</taxon>
        <taxon>Aves</taxon>
        <taxon>Neognathae</taxon>
        <taxon>Neoaves</taxon>
        <taxon>Telluraves</taxon>
        <taxon>Australaves</taxon>
        <taxon>Passeriformes</taxon>
        <taxon>Pipridae</taxon>
        <taxon>Lepidothrix</taxon>
    </lineage>
</organism>
<evidence type="ECO:0000256" key="9">
    <source>
        <dbReference type="ARBA" id="ARBA00038971"/>
    </source>
</evidence>
<evidence type="ECO:0000256" key="20">
    <source>
        <dbReference type="ARBA" id="ARBA00048376"/>
    </source>
</evidence>
<keyword evidence="6" id="KW-1133">Transmembrane helix</keyword>
<evidence type="ECO:0000256" key="15">
    <source>
        <dbReference type="ARBA" id="ARBA00047373"/>
    </source>
</evidence>
<dbReference type="PRINTS" id="PR00081">
    <property type="entry name" value="GDHRDH"/>
</dbReference>
<comment type="catalytic activity">
    <reaction evidence="17">
        <text>corticosterone + NADP(+) = 11-dehydrocorticosterone + NADPH + H(+)</text>
        <dbReference type="Rhea" id="RHEA:42200"/>
        <dbReference type="ChEBI" id="CHEBI:15378"/>
        <dbReference type="ChEBI" id="CHEBI:16827"/>
        <dbReference type="ChEBI" id="CHEBI:57783"/>
        <dbReference type="ChEBI" id="CHEBI:58349"/>
        <dbReference type="ChEBI" id="CHEBI:78600"/>
    </reaction>
    <physiologicalReaction direction="left-to-right" evidence="17">
        <dbReference type="Rhea" id="RHEA:42201"/>
    </physiologicalReaction>
    <physiologicalReaction direction="right-to-left" evidence="17">
        <dbReference type="Rhea" id="RHEA:42202"/>
    </physiologicalReaction>
</comment>
<evidence type="ECO:0000256" key="24">
    <source>
        <dbReference type="ARBA" id="ARBA00048702"/>
    </source>
</evidence>
<dbReference type="Proteomes" id="UP000504624">
    <property type="component" value="Unplaced"/>
</dbReference>
<comment type="catalytic activity">
    <reaction evidence="24">
        <text>tauroursodeoxycholate + NADP(+) = 7-oxotaurolithocholate + NADPH + H(+)</text>
        <dbReference type="Rhea" id="RHEA:68980"/>
        <dbReference type="ChEBI" id="CHEBI:15378"/>
        <dbReference type="ChEBI" id="CHEBI:57783"/>
        <dbReference type="ChEBI" id="CHEBI:58349"/>
        <dbReference type="ChEBI" id="CHEBI:132028"/>
        <dbReference type="ChEBI" id="CHEBI:137724"/>
    </reaction>
    <physiologicalReaction direction="right-to-left" evidence="24">
        <dbReference type="Rhea" id="RHEA:68982"/>
    </physiologicalReaction>
</comment>
<dbReference type="RefSeq" id="XP_017676770.1">
    <property type="nucleotide sequence ID" value="XM_017821281.1"/>
</dbReference>
<evidence type="ECO:0000256" key="19">
    <source>
        <dbReference type="ARBA" id="ARBA00048061"/>
    </source>
</evidence>
<evidence type="ECO:0000313" key="29">
    <source>
        <dbReference type="Proteomes" id="UP000504624"/>
    </source>
</evidence>
<evidence type="ECO:0000256" key="17">
    <source>
        <dbReference type="ARBA" id="ARBA00047749"/>
    </source>
</evidence>
<comment type="catalytic activity">
    <reaction evidence="23">
        <text>3beta,7alpha-dihydroxyandrost-5-en-17-one + NADP(+) = 3beta-hydroxy-5-androstene-7,17-dione + NADPH + H(+)</text>
        <dbReference type="Rhea" id="RHEA:69440"/>
        <dbReference type="ChEBI" id="CHEBI:15378"/>
        <dbReference type="ChEBI" id="CHEBI:57783"/>
        <dbReference type="ChEBI" id="CHEBI:58349"/>
        <dbReference type="ChEBI" id="CHEBI:81471"/>
        <dbReference type="ChEBI" id="CHEBI:183808"/>
    </reaction>
    <physiologicalReaction direction="left-to-right" evidence="23">
        <dbReference type="Rhea" id="RHEA:69441"/>
    </physiologicalReaction>
</comment>
<dbReference type="CDD" id="cd05332">
    <property type="entry name" value="11beta-HSD1_like_SDR_c"/>
    <property type="match status" value="1"/>
</dbReference>
<evidence type="ECO:0000256" key="7">
    <source>
        <dbReference type="ARBA" id="ARBA00023002"/>
    </source>
</evidence>
<evidence type="ECO:0000256" key="6">
    <source>
        <dbReference type="ARBA" id="ARBA00022989"/>
    </source>
</evidence>
<dbReference type="FunFam" id="3.40.50.720:FF:000329">
    <property type="entry name" value="Corticosteroid 11-beta-dehydrogenase isozyme 1"/>
    <property type="match status" value="1"/>
</dbReference>
<dbReference type="InterPro" id="IPR036291">
    <property type="entry name" value="NAD(P)-bd_dom_sf"/>
</dbReference>
<dbReference type="SUPFAM" id="SSF51735">
    <property type="entry name" value="NAD(P)-binding Rossmann-fold domains"/>
    <property type="match status" value="1"/>
</dbReference>
<feature type="chain" id="PRO_5026828613" description="11-beta-hydroxysteroid dehydrogenase 1" evidence="28">
    <location>
        <begin position="18"/>
        <end position="298"/>
    </location>
</feature>
<comment type="catalytic activity">
    <reaction evidence="14">
        <text>chenodeoxycholate + NADP(+) = 7-oxolithocholate + NADPH + H(+)</text>
        <dbReference type="Rhea" id="RHEA:53820"/>
        <dbReference type="ChEBI" id="CHEBI:15378"/>
        <dbReference type="ChEBI" id="CHEBI:36234"/>
        <dbReference type="ChEBI" id="CHEBI:57783"/>
        <dbReference type="ChEBI" id="CHEBI:58349"/>
        <dbReference type="ChEBI" id="CHEBI:78605"/>
    </reaction>
    <physiologicalReaction direction="right-to-left" evidence="14">
        <dbReference type="Rhea" id="RHEA:53822"/>
    </physiologicalReaction>
</comment>
<evidence type="ECO:0000256" key="26">
    <source>
        <dbReference type="ARBA" id="ARBA00049462"/>
    </source>
</evidence>
<evidence type="ECO:0000256" key="11">
    <source>
        <dbReference type="ARBA" id="ARBA00040963"/>
    </source>
</evidence>
<evidence type="ECO:0000256" key="25">
    <source>
        <dbReference type="ARBA" id="ARBA00049300"/>
    </source>
</evidence>
<dbReference type="Gene3D" id="3.40.50.720">
    <property type="entry name" value="NAD(P)-binding Rossmann-like Domain"/>
    <property type="match status" value="1"/>
</dbReference>
<evidence type="ECO:0000256" key="8">
    <source>
        <dbReference type="ARBA" id="ARBA00023136"/>
    </source>
</evidence>
<comment type="catalytic activity">
    <reaction evidence="21">
        <text>7-oxocholesterol + NADPH + H(+) = 7beta-hydroxycholesterol + NADP(+)</text>
        <dbReference type="Rhea" id="RHEA:68656"/>
        <dbReference type="ChEBI" id="CHEBI:15378"/>
        <dbReference type="ChEBI" id="CHEBI:42989"/>
        <dbReference type="ChEBI" id="CHEBI:57783"/>
        <dbReference type="ChEBI" id="CHEBI:58349"/>
        <dbReference type="ChEBI" id="CHEBI:64294"/>
    </reaction>
    <physiologicalReaction direction="left-to-right" evidence="21">
        <dbReference type="Rhea" id="RHEA:68657"/>
    </physiologicalReaction>
</comment>
<evidence type="ECO:0000256" key="3">
    <source>
        <dbReference type="ARBA" id="ARBA00011738"/>
    </source>
</evidence>
<comment type="catalytic activity">
    <reaction evidence="26">
        <text>7-oxolithocholate + NADPH + H(+) = ursodeoxycholate + NADP(+)</text>
        <dbReference type="Rhea" id="RHEA:47540"/>
        <dbReference type="ChEBI" id="CHEBI:15378"/>
        <dbReference type="ChEBI" id="CHEBI:57783"/>
        <dbReference type="ChEBI" id="CHEBI:58349"/>
        <dbReference type="ChEBI" id="CHEBI:78604"/>
        <dbReference type="ChEBI" id="CHEBI:78605"/>
    </reaction>
    <physiologicalReaction direction="left-to-right" evidence="26">
        <dbReference type="Rhea" id="RHEA:47541"/>
    </physiologicalReaction>
</comment>
<evidence type="ECO:0000256" key="2">
    <source>
        <dbReference type="ARBA" id="ARBA00006484"/>
    </source>
</evidence>
<accession>A0A6J0HRJ4</accession>
<gene>
    <name evidence="30" type="primary">LOC108500392</name>
</gene>
<evidence type="ECO:0000256" key="16">
    <source>
        <dbReference type="ARBA" id="ARBA00047608"/>
    </source>
</evidence>
<dbReference type="InterPro" id="IPR051253">
    <property type="entry name" value="11-beta-HSD"/>
</dbReference>
<dbReference type="GO" id="GO:0047022">
    <property type="term" value="F:7-beta-hydroxysteroid dehydrogenase (NADP+) activity"/>
    <property type="evidence" value="ECO:0007669"/>
    <property type="project" value="UniProtKB-EC"/>
</dbReference>
<evidence type="ECO:0000256" key="18">
    <source>
        <dbReference type="ARBA" id="ARBA00048060"/>
    </source>
</evidence>
<evidence type="ECO:0000256" key="28">
    <source>
        <dbReference type="SAM" id="SignalP"/>
    </source>
</evidence>
<dbReference type="Pfam" id="PF00106">
    <property type="entry name" value="adh_short"/>
    <property type="match status" value="1"/>
</dbReference>
<evidence type="ECO:0000256" key="13">
    <source>
        <dbReference type="ARBA" id="ARBA00041676"/>
    </source>
</evidence>
<keyword evidence="29" id="KW-1185">Reference proteome</keyword>
<evidence type="ECO:0000256" key="21">
    <source>
        <dbReference type="ARBA" id="ARBA00048585"/>
    </source>
</evidence>
<reference evidence="30" key="1">
    <citation type="submission" date="2025-08" db="UniProtKB">
        <authorList>
            <consortium name="RefSeq"/>
        </authorList>
    </citation>
    <scope>IDENTIFICATION</scope>
</reference>
<dbReference type="AlphaFoldDB" id="A0A6J0HRJ4"/>
<sequence>MGRLQKILIPLLGLVLAFWFYSARENFKPEMLQGKRVIVTGASTGIGEQIAYHLARMGSHILITARTEAKLQKVVRRCLELGAASARYVSGTMEDMAFAQHVVSEAQASLGGLDMLILNHVGASYFGFFDGDVEHVRKLLEINFLSYVAMTTAALPMLKESEGSIVVVSSMAGKVGFPFTVPYSATKFALDGFFSSLRQEFSIQNINVSITLCILGFIDTDRAVRAAAEVLREVPAPRDECALEILKGAALRRRELYYRYSSTRLPLLLRDCAAELLDYLVRSRYRLPAAPGTPRPPL</sequence>
<dbReference type="GO" id="GO:0005496">
    <property type="term" value="F:steroid binding"/>
    <property type="evidence" value="ECO:0007669"/>
    <property type="project" value="TreeGrafter"/>
</dbReference>
<feature type="signal peptide" evidence="28">
    <location>
        <begin position="1"/>
        <end position="17"/>
    </location>
</feature>